<accession>A0ABR3W5M2</accession>
<sequence>MEPDHRYVTVAPPTHIDKCRVEQVLDKDHQHVFTTALLNIIRTKVAETTLAQIVDGLPLEQIAFSLRGHRYTSEDPVATHITLCPGALEKTKAFREAFDPALMIVRIDVLERYQAVPADSRAARLVLVELVAVAVHAIAVELFKLDSHGLHKKDTPCPAKDPYAEAEPDVRRRFQPWPTSFAVSSYTDVEQYPDGVADLAGYWAECLIFGGVVLFGRGQSDIGYDGVWFHSHTKDVTRRIYALTDDQTATLIRFLRGEARDPHHREIDSECPLPIFGDKDNTRPVDPEVAIPEHNVFRDRWERKQTYTNYLDYQQHRRCVKNSLDYPEKVF</sequence>
<proteinExistence type="predicted"/>
<dbReference type="EMBL" id="JAWRVE010000145">
    <property type="protein sequence ID" value="KAL1853924.1"/>
    <property type="molecule type" value="Genomic_DNA"/>
</dbReference>
<protein>
    <submittedName>
        <fullName evidence="1">Uncharacterized protein</fullName>
    </submittedName>
</protein>
<organism evidence="1 2">
    <name type="scientific">Diaporthe australafricana</name>
    <dbReference type="NCBI Taxonomy" id="127596"/>
    <lineage>
        <taxon>Eukaryota</taxon>
        <taxon>Fungi</taxon>
        <taxon>Dikarya</taxon>
        <taxon>Ascomycota</taxon>
        <taxon>Pezizomycotina</taxon>
        <taxon>Sordariomycetes</taxon>
        <taxon>Sordariomycetidae</taxon>
        <taxon>Diaporthales</taxon>
        <taxon>Diaporthaceae</taxon>
        <taxon>Diaporthe</taxon>
    </lineage>
</organism>
<evidence type="ECO:0000313" key="1">
    <source>
        <dbReference type="EMBL" id="KAL1853924.1"/>
    </source>
</evidence>
<gene>
    <name evidence="1" type="ORF">Daus18300_011666</name>
</gene>
<evidence type="ECO:0000313" key="2">
    <source>
        <dbReference type="Proteomes" id="UP001583177"/>
    </source>
</evidence>
<comment type="caution">
    <text evidence="1">The sequence shown here is derived from an EMBL/GenBank/DDBJ whole genome shotgun (WGS) entry which is preliminary data.</text>
</comment>
<dbReference type="Proteomes" id="UP001583177">
    <property type="component" value="Unassembled WGS sequence"/>
</dbReference>
<keyword evidence="2" id="KW-1185">Reference proteome</keyword>
<reference evidence="1 2" key="1">
    <citation type="journal article" date="2024" name="IMA Fungus">
        <title>IMA Genome - F19 : A genome assembly and annotation guide to empower mycologists, including annotated draft genome sequences of Ceratocystis pirilliformis, Diaporthe australafricana, Fusarium ophioides, Paecilomyces lecythidis, and Sporothrix stenoceras.</title>
        <authorList>
            <person name="Aylward J."/>
            <person name="Wilson A.M."/>
            <person name="Visagie C.M."/>
            <person name="Spraker J."/>
            <person name="Barnes I."/>
            <person name="Buitendag C."/>
            <person name="Ceriani C."/>
            <person name="Del Mar Angel L."/>
            <person name="du Plessis D."/>
            <person name="Fuchs T."/>
            <person name="Gasser K."/>
            <person name="Kramer D."/>
            <person name="Li W."/>
            <person name="Munsamy K."/>
            <person name="Piso A."/>
            <person name="Price J.L."/>
            <person name="Sonnekus B."/>
            <person name="Thomas C."/>
            <person name="van der Nest A."/>
            <person name="van Dijk A."/>
            <person name="van Heerden A."/>
            <person name="van Vuuren N."/>
            <person name="Yilmaz N."/>
            <person name="Duong T.A."/>
            <person name="van der Merwe N.A."/>
            <person name="Wingfield M.J."/>
            <person name="Wingfield B.D."/>
        </authorList>
    </citation>
    <scope>NUCLEOTIDE SEQUENCE [LARGE SCALE GENOMIC DNA]</scope>
    <source>
        <strain evidence="1 2">CMW 18300</strain>
    </source>
</reference>
<name>A0ABR3W5M2_9PEZI</name>